<dbReference type="EMBL" id="LR796366">
    <property type="protein sequence ID" value="CAB4139861.1"/>
    <property type="molecule type" value="Genomic_DNA"/>
</dbReference>
<reference evidence="2" key="1">
    <citation type="submission" date="2020-04" db="EMBL/GenBank/DDBJ databases">
        <authorList>
            <person name="Chiriac C."/>
            <person name="Salcher M."/>
            <person name="Ghai R."/>
            <person name="Kavagutti S V."/>
        </authorList>
    </citation>
    <scope>NUCLEOTIDE SEQUENCE</scope>
</reference>
<evidence type="ECO:0000313" key="2">
    <source>
        <dbReference type="EMBL" id="CAB4156889.1"/>
    </source>
</evidence>
<protein>
    <submittedName>
        <fullName evidence="2">Uncharacterized protein</fullName>
    </submittedName>
</protein>
<organism evidence="2">
    <name type="scientific">uncultured Caudovirales phage</name>
    <dbReference type="NCBI Taxonomy" id="2100421"/>
    <lineage>
        <taxon>Viruses</taxon>
        <taxon>Duplodnaviria</taxon>
        <taxon>Heunggongvirae</taxon>
        <taxon>Uroviricota</taxon>
        <taxon>Caudoviricetes</taxon>
        <taxon>Peduoviridae</taxon>
        <taxon>Maltschvirus</taxon>
        <taxon>Maltschvirus maltsch</taxon>
    </lineage>
</organism>
<evidence type="ECO:0000313" key="1">
    <source>
        <dbReference type="EMBL" id="CAB4139861.1"/>
    </source>
</evidence>
<sequence>MELVQCEQKCGNRASVYAGDRIAGGWAGCYCVTCASVLGFSVWNSFPNGIIQTQLGKVGA</sequence>
<name>A0A6J5NCT1_9CAUD</name>
<accession>A0A6J5NCT1</accession>
<proteinExistence type="predicted"/>
<gene>
    <name evidence="1" type="ORF">UFOVP355_22</name>
    <name evidence="2" type="ORF">UFOVP677_22</name>
</gene>
<dbReference type="EMBL" id="LR796647">
    <property type="protein sequence ID" value="CAB4156889.1"/>
    <property type="molecule type" value="Genomic_DNA"/>
</dbReference>